<gene>
    <name evidence="6" type="primary">dtpT_4</name>
    <name evidence="6" type="ORF">NCTC12195_01386</name>
</gene>
<proteinExistence type="predicted"/>
<evidence type="ECO:0000256" key="1">
    <source>
        <dbReference type="ARBA" id="ARBA00004141"/>
    </source>
</evidence>
<keyword evidence="2 5" id="KW-0812">Transmembrane</keyword>
<sequence length="83" mass="9509">MHYQLENFSLLVTILGIVLPIYIFLNMILSKDVTKEERSRIYSYIPLYITSVAFWMIQEQGSTVLASFADKKTQLEMSVLTGG</sequence>
<dbReference type="GO" id="GO:0016020">
    <property type="term" value="C:membrane"/>
    <property type="evidence" value="ECO:0007669"/>
    <property type="project" value="UniProtKB-SubCell"/>
</dbReference>
<feature type="transmembrane region" description="Helical" evidence="5">
    <location>
        <begin position="41"/>
        <end position="58"/>
    </location>
</feature>
<evidence type="ECO:0000256" key="5">
    <source>
        <dbReference type="SAM" id="Phobius"/>
    </source>
</evidence>
<organism evidence="6 7">
    <name type="scientific">Staphylococcus gallinarum</name>
    <dbReference type="NCBI Taxonomy" id="1293"/>
    <lineage>
        <taxon>Bacteria</taxon>
        <taxon>Bacillati</taxon>
        <taxon>Bacillota</taxon>
        <taxon>Bacilli</taxon>
        <taxon>Bacillales</taxon>
        <taxon>Staphylococcaceae</taxon>
        <taxon>Staphylococcus</taxon>
    </lineage>
</organism>
<name>A0A380FEE5_STAGA</name>
<accession>A0A380FEE5</accession>
<comment type="subcellular location">
    <subcellularLocation>
        <location evidence="1">Membrane</location>
        <topology evidence="1">Multi-pass membrane protein</topology>
    </subcellularLocation>
</comment>
<keyword evidence="4 5" id="KW-0472">Membrane</keyword>
<feature type="transmembrane region" description="Helical" evidence="5">
    <location>
        <begin position="12"/>
        <end position="29"/>
    </location>
</feature>
<reference evidence="6 7" key="1">
    <citation type="submission" date="2018-06" db="EMBL/GenBank/DDBJ databases">
        <authorList>
            <consortium name="Pathogen Informatics"/>
            <person name="Doyle S."/>
        </authorList>
    </citation>
    <scope>NUCLEOTIDE SEQUENCE [LARGE SCALE GENOMIC DNA]</scope>
    <source>
        <strain evidence="6 7">NCTC12195</strain>
    </source>
</reference>
<dbReference type="AlphaFoldDB" id="A0A380FEE5"/>
<evidence type="ECO:0000256" key="4">
    <source>
        <dbReference type="ARBA" id="ARBA00023136"/>
    </source>
</evidence>
<dbReference type="GO" id="GO:0022857">
    <property type="term" value="F:transmembrane transporter activity"/>
    <property type="evidence" value="ECO:0007669"/>
    <property type="project" value="InterPro"/>
</dbReference>
<dbReference type="Pfam" id="PF00854">
    <property type="entry name" value="PTR2"/>
    <property type="match status" value="1"/>
</dbReference>
<evidence type="ECO:0000313" key="6">
    <source>
        <dbReference type="EMBL" id="SUM31949.1"/>
    </source>
</evidence>
<evidence type="ECO:0000256" key="2">
    <source>
        <dbReference type="ARBA" id="ARBA00022692"/>
    </source>
</evidence>
<dbReference type="InterPro" id="IPR000109">
    <property type="entry name" value="POT_fam"/>
</dbReference>
<dbReference type="EMBL" id="UHDK01000001">
    <property type="protein sequence ID" value="SUM31949.1"/>
    <property type="molecule type" value="Genomic_DNA"/>
</dbReference>
<keyword evidence="3 5" id="KW-1133">Transmembrane helix</keyword>
<dbReference type="Gene3D" id="1.20.1250.20">
    <property type="entry name" value="MFS general substrate transporter like domains"/>
    <property type="match status" value="1"/>
</dbReference>
<dbReference type="InterPro" id="IPR036259">
    <property type="entry name" value="MFS_trans_sf"/>
</dbReference>
<evidence type="ECO:0000313" key="7">
    <source>
        <dbReference type="Proteomes" id="UP000255277"/>
    </source>
</evidence>
<dbReference type="Proteomes" id="UP000255277">
    <property type="component" value="Unassembled WGS sequence"/>
</dbReference>
<protein>
    <submittedName>
        <fullName evidence="6">Di-tripeptide permease</fullName>
    </submittedName>
</protein>
<evidence type="ECO:0000256" key="3">
    <source>
        <dbReference type="ARBA" id="ARBA00022989"/>
    </source>
</evidence>